<sequence>MKDFHLSFGEWDMYHKANKDQQRHKEKVEQAIKDNLPDLLSEESIIMSDGQGLTRLPIRSLDEYKLRYGSGEQSQVGQGDGDSQVGDVLEKLPPSKSEKGNGADSKPGIDYYEENVSLEDIEEHLYKELELPDLEQKDFVMESSVPEIVFRDIRKKGLMGNLDKRRTLLQALKRNAISGKGQLGSLSEDDLRFKTWENIEQPESRAVVFAMMDTSGSMGMWEKYMARSFFFWMKRFLETNYKSVEIVYLAHHTEARLVTESEFFSKGESGGTICSSVYQKALDLIEAHYSPASYNIYPVHFSDGDNLSSDTDRCIKLVQELTELSALFAYGEINPYGRKSTLMEVYQHIDHEKNRCYVFKDKKDIYYALKHFFSKNGLEKTES</sequence>
<evidence type="ECO:0000313" key="2">
    <source>
        <dbReference type="EMBL" id="GGH84485.1"/>
    </source>
</evidence>
<dbReference type="NCBIfam" id="TIGR02877">
    <property type="entry name" value="spore_yhbH"/>
    <property type="match status" value="1"/>
</dbReference>
<gene>
    <name evidence="2" type="primary">yhbH</name>
    <name evidence="2" type="ORF">GCM10007096_27670</name>
</gene>
<organism evidence="2 3">
    <name type="scientific">Pullulanibacillus pueri</name>
    <dbReference type="NCBI Taxonomy" id="1437324"/>
    <lineage>
        <taxon>Bacteria</taxon>
        <taxon>Bacillati</taxon>
        <taxon>Bacillota</taxon>
        <taxon>Bacilli</taxon>
        <taxon>Bacillales</taxon>
        <taxon>Sporolactobacillaceae</taxon>
        <taxon>Pullulanibacillus</taxon>
    </lineage>
</organism>
<dbReference type="Pfam" id="PF04285">
    <property type="entry name" value="DUF444"/>
    <property type="match status" value="2"/>
</dbReference>
<protein>
    <submittedName>
        <fullName evidence="2">Stress response UPF0229 protein YhbH</fullName>
    </submittedName>
</protein>
<accession>A0A8J2ZXI0</accession>
<keyword evidence="3" id="KW-1185">Reference proteome</keyword>
<dbReference type="AlphaFoldDB" id="A0A8J2ZXI0"/>
<dbReference type="EMBL" id="BMFV01000022">
    <property type="protein sequence ID" value="GGH84485.1"/>
    <property type="molecule type" value="Genomic_DNA"/>
</dbReference>
<dbReference type="InterPro" id="IPR014230">
    <property type="entry name" value="Spore_YhbH"/>
</dbReference>
<feature type="compositionally biased region" description="Low complexity" evidence="1">
    <location>
        <begin position="70"/>
        <end position="87"/>
    </location>
</feature>
<evidence type="ECO:0000313" key="3">
    <source>
        <dbReference type="Proteomes" id="UP000656813"/>
    </source>
</evidence>
<dbReference type="RefSeq" id="WP_188497970.1">
    <property type="nucleotide sequence ID" value="NZ_BMFV01000022.1"/>
</dbReference>
<dbReference type="InterPro" id="IPR006698">
    <property type="entry name" value="UPF0229"/>
</dbReference>
<dbReference type="PANTHER" id="PTHR30510:SF2">
    <property type="entry name" value="UPF0229 PROTEIN YEAH"/>
    <property type="match status" value="1"/>
</dbReference>
<name>A0A8J2ZXI0_9BACL</name>
<comment type="caution">
    <text evidence="2">The sequence shown here is derived from an EMBL/GenBank/DDBJ whole genome shotgun (WGS) entry which is preliminary data.</text>
</comment>
<dbReference type="Proteomes" id="UP000656813">
    <property type="component" value="Unassembled WGS sequence"/>
</dbReference>
<dbReference type="PANTHER" id="PTHR30510">
    <property type="entry name" value="UPF0229 PROTEIN YEAH"/>
    <property type="match status" value="1"/>
</dbReference>
<reference evidence="2" key="1">
    <citation type="journal article" date="2014" name="Int. J. Syst. Evol. Microbiol.">
        <title>Complete genome sequence of Corynebacterium casei LMG S-19264T (=DSM 44701T), isolated from a smear-ripened cheese.</title>
        <authorList>
            <consortium name="US DOE Joint Genome Institute (JGI-PGF)"/>
            <person name="Walter F."/>
            <person name="Albersmeier A."/>
            <person name="Kalinowski J."/>
            <person name="Ruckert C."/>
        </authorList>
    </citation>
    <scope>NUCLEOTIDE SEQUENCE</scope>
    <source>
        <strain evidence="2">CGMCC 1.12777</strain>
    </source>
</reference>
<reference evidence="2" key="2">
    <citation type="submission" date="2020-09" db="EMBL/GenBank/DDBJ databases">
        <authorList>
            <person name="Sun Q."/>
            <person name="Zhou Y."/>
        </authorList>
    </citation>
    <scope>NUCLEOTIDE SEQUENCE</scope>
    <source>
        <strain evidence="2">CGMCC 1.12777</strain>
    </source>
</reference>
<evidence type="ECO:0000256" key="1">
    <source>
        <dbReference type="SAM" id="MobiDB-lite"/>
    </source>
</evidence>
<proteinExistence type="predicted"/>
<feature type="region of interest" description="Disordered" evidence="1">
    <location>
        <begin position="70"/>
        <end position="109"/>
    </location>
</feature>